<dbReference type="PANTHER" id="PTHR46604">
    <property type="entry name" value="PROTEIN MID1-COMPLEMENTING ACTIVITY 1"/>
    <property type="match status" value="1"/>
</dbReference>
<keyword evidence="4" id="KW-1185">Reference proteome</keyword>
<dbReference type="eggNOG" id="ENOG502RWU0">
    <property type="taxonomic scope" value="Eukaryota"/>
</dbReference>
<dbReference type="NCBIfam" id="TIGR01571">
    <property type="entry name" value="A_thal_Cys_rich"/>
    <property type="match status" value="1"/>
</dbReference>
<dbReference type="Gene3D" id="1.20.930.20">
    <property type="entry name" value="Adaptor protein Cbl, N-terminal domain"/>
    <property type="match status" value="1"/>
</dbReference>
<dbReference type="EMBL" id="CM007652">
    <property type="protein sequence ID" value="ONI24689.1"/>
    <property type="molecule type" value="Genomic_DNA"/>
</dbReference>
<dbReference type="InterPro" id="IPR059179">
    <property type="entry name" value="MLKL-like_MCAfunc"/>
</dbReference>
<dbReference type="Proteomes" id="UP000006882">
    <property type="component" value="Chromosome G2"/>
</dbReference>
<dbReference type="CDD" id="cd21037">
    <property type="entry name" value="MLKL_NTD"/>
    <property type="match status" value="1"/>
</dbReference>
<dbReference type="STRING" id="3760.A0A251QLI6"/>
<accession>A0A251QLI6</accession>
<dbReference type="AlphaFoldDB" id="A0A251QLI6"/>
<dbReference type="PANTHER" id="PTHR46604:SF2">
    <property type="entry name" value="MCAFUNC DOMAIN-CONTAINING PROTEIN"/>
    <property type="match status" value="1"/>
</dbReference>
<dbReference type="GO" id="GO:0007166">
    <property type="term" value="P:cell surface receptor signaling pathway"/>
    <property type="evidence" value="ECO:0007669"/>
    <property type="project" value="InterPro"/>
</dbReference>
<name>A0A251QLI6_PRUPE</name>
<evidence type="ECO:0000313" key="3">
    <source>
        <dbReference type="EMBL" id="ONI24689.1"/>
    </source>
</evidence>
<feature type="signal peptide" evidence="1">
    <location>
        <begin position="1"/>
        <end position="22"/>
    </location>
</feature>
<feature type="domain" description="MCAfunc" evidence="2">
    <location>
        <begin position="45"/>
        <end position="188"/>
    </location>
</feature>
<protein>
    <recommendedName>
        <fullName evidence="2">MCAfunc domain-containing protein</fullName>
    </recommendedName>
</protein>
<dbReference type="Pfam" id="PF04749">
    <property type="entry name" value="PLAC8"/>
    <property type="match status" value="1"/>
</dbReference>
<evidence type="ECO:0000256" key="1">
    <source>
        <dbReference type="SAM" id="SignalP"/>
    </source>
</evidence>
<dbReference type="OrthoDB" id="1152616at2759"/>
<evidence type="ECO:0000259" key="2">
    <source>
        <dbReference type="Pfam" id="PF19584"/>
    </source>
</evidence>
<evidence type="ECO:0000313" key="4">
    <source>
        <dbReference type="Proteomes" id="UP000006882"/>
    </source>
</evidence>
<dbReference type="InterPro" id="IPR036537">
    <property type="entry name" value="Adaptor_Cbl_N_dom_sf"/>
</dbReference>
<dbReference type="InterPro" id="IPR006461">
    <property type="entry name" value="PLAC_motif_containing"/>
</dbReference>
<proteinExistence type="predicted"/>
<dbReference type="Gramene" id="ONI24689">
    <property type="protein sequence ID" value="ONI24689"/>
    <property type="gene ID" value="PRUPE_2G255300"/>
</dbReference>
<dbReference type="Pfam" id="PF19584">
    <property type="entry name" value="MCAfunc"/>
    <property type="match status" value="1"/>
</dbReference>
<sequence length="422" mass="47453">MSLAFVHIVLPWSFVSISVFKASRMASLASAQASSRLDALSLTNTIVSLARNARTHRHNCGQLAEHVGMIGNLLEKIKSTDLMKLPATKEPLVGLEEALEKALQLVESCRDKSCLYMLAMGWSVVYQFRQVQAEINRHLSLLVLPMISLLHEFRLQNLKEGLQAIEEDQRMYTLEEEDMEAQNVVLKPDRTRTDAEILEKSLSPKYPNLTFSEALQEEKEKLNIELQRSRTINDGPDQCRVIEHLIDVAENVVSGVLPGKKVEKLLVNEPSYVVSGYITNAKSIYGDHGLRPENEGRFGWQADLFSCCSEPCLSLKSCVYPCGTFSWIANVVSEGKISREQATNNLIACSVFGACCCYTCFVRRKLRQLFNIEGSSCDDFFTHLMCCCCAMVQERRELELRNFEGCRGTNMIVPPSLQCMNA</sequence>
<dbReference type="InterPro" id="IPR045766">
    <property type="entry name" value="MCAfunc"/>
</dbReference>
<organism evidence="3 4">
    <name type="scientific">Prunus persica</name>
    <name type="common">Peach</name>
    <name type="synonym">Amygdalus persica</name>
    <dbReference type="NCBI Taxonomy" id="3760"/>
    <lineage>
        <taxon>Eukaryota</taxon>
        <taxon>Viridiplantae</taxon>
        <taxon>Streptophyta</taxon>
        <taxon>Embryophyta</taxon>
        <taxon>Tracheophyta</taxon>
        <taxon>Spermatophyta</taxon>
        <taxon>Magnoliopsida</taxon>
        <taxon>eudicotyledons</taxon>
        <taxon>Gunneridae</taxon>
        <taxon>Pentapetalae</taxon>
        <taxon>rosids</taxon>
        <taxon>fabids</taxon>
        <taxon>Rosales</taxon>
        <taxon>Rosaceae</taxon>
        <taxon>Amygdaloideae</taxon>
        <taxon>Amygdaleae</taxon>
        <taxon>Prunus</taxon>
    </lineage>
</organism>
<gene>
    <name evidence="3" type="ORF">PRUPE_2G255300</name>
</gene>
<feature type="chain" id="PRO_5012242173" description="MCAfunc domain-containing protein" evidence="1">
    <location>
        <begin position="23"/>
        <end position="422"/>
    </location>
</feature>
<reference evidence="3 4" key="1">
    <citation type="journal article" date="2013" name="Nat. Genet.">
        <title>The high-quality draft genome of peach (Prunus persica) identifies unique patterns of genetic diversity, domestication and genome evolution.</title>
        <authorList>
            <consortium name="International Peach Genome Initiative"/>
            <person name="Verde I."/>
            <person name="Abbott A.G."/>
            <person name="Scalabrin S."/>
            <person name="Jung S."/>
            <person name="Shu S."/>
            <person name="Marroni F."/>
            <person name="Zhebentyayeva T."/>
            <person name="Dettori M.T."/>
            <person name="Grimwood J."/>
            <person name="Cattonaro F."/>
            <person name="Zuccolo A."/>
            <person name="Rossini L."/>
            <person name="Jenkins J."/>
            <person name="Vendramin E."/>
            <person name="Meisel L.A."/>
            <person name="Decroocq V."/>
            <person name="Sosinski B."/>
            <person name="Prochnik S."/>
            <person name="Mitros T."/>
            <person name="Policriti A."/>
            <person name="Cipriani G."/>
            <person name="Dondini L."/>
            <person name="Ficklin S."/>
            <person name="Goodstein D.M."/>
            <person name="Xuan P."/>
            <person name="Del Fabbro C."/>
            <person name="Aramini V."/>
            <person name="Copetti D."/>
            <person name="Gonzalez S."/>
            <person name="Horner D.S."/>
            <person name="Falchi R."/>
            <person name="Lucas S."/>
            <person name="Mica E."/>
            <person name="Maldonado J."/>
            <person name="Lazzari B."/>
            <person name="Bielenberg D."/>
            <person name="Pirona R."/>
            <person name="Miculan M."/>
            <person name="Barakat A."/>
            <person name="Testolin R."/>
            <person name="Stella A."/>
            <person name="Tartarini S."/>
            <person name="Tonutti P."/>
            <person name="Arus P."/>
            <person name="Orellana A."/>
            <person name="Wells C."/>
            <person name="Main D."/>
            <person name="Vizzotto G."/>
            <person name="Silva H."/>
            <person name="Salamini F."/>
            <person name="Schmutz J."/>
            <person name="Morgante M."/>
            <person name="Rokhsar D.S."/>
        </authorList>
    </citation>
    <scope>NUCLEOTIDE SEQUENCE [LARGE SCALE GENOMIC DNA]</scope>
    <source>
        <strain evidence="4">cv. Nemared</strain>
    </source>
</reference>
<keyword evidence="1" id="KW-0732">Signal</keyword>